<dbReference type="eggNOG" id="ENOG502RFNI">
    <property type="taxonomic scope" value="Eukaryota"/>
</dbReference>
<reference evidence="4" key="1">
    <citation type="submission" date="2010-05" db="EMBL/GenBank/DDBJ databases">
        <title>The genome sequence of Magnaporthe poae strain ATCC 64411.</title>
        <authorList>
            <person name="Ma L.-J."/>
            <person name="Dead R."/>
            <person name="Young S."/>
            <person name="Zeng Q."/>
            <person name="Koehrsen M."/>
            <person name="Alvarado L."/>
            <person name="Berlin A."/>
            <person name="Chapman S.B."/>
            <person name="Chen Z."/>
            <person name="Freedman E."/>
            <person name="Gellesch M."/>
            <person name="Goldberg J."/>
            <person name="Griggs A."/>
            <person name="Gujja S."/>
            <person name="Heilman E.R."/>
            <person name="Heiman D."/>
            <person name="Hepburn T."/>
            <person name="Howarth C."/>
            <person name="Jen D."/>
            <person name="Larson L."/>
            <person name="Mehta T."/>
            <person name="Neiman D."/>
            <person name="Pearson M."/>
            <person name="Roberts A."/>
            <person name="Saif S."/>
            <person name="Shea T."/>
            <person name="Shenoy N."/>
            <person name="Sisk P."/>
            <person name="Stolte C."/>
            <person name="Sykes S."/>
            <person name="Walk T."/>
            <person name="White J."/>
            <person name="Yandava C."/>
            <person name="Haas B."/>
            <person name="Nusbaum C."/>
            <person name="Birren B."/>
        </authorList>
    </citation>
    <scope>NUCLEOTIDE SEQUENCE [LARGE SCALE GENOMIC DNA]</scope>
    <source>
        <strain evidence="4">ATCC 64411 / 73-15</strain>
    </source>
</reference>
<dbReference type="OMA" id="MLIAPEF"/>
<dbReference type="EMBL" id="GL876966">
    <property type="protein sequence ID" value="KLU82181.1"/>
    <property type="molecule type" value="Genomic_DNA"/>
</dbReference>
<keyword evidence="1" id="KW-0812">Transmembrane</keyword>
<dbReference type="AlphaFoldDB" id="A0A0C4DN78"/>
<dbReference type="OrthoDB" id="3061561at2759"/>
<feature type="transmembrane region" description="Helical" evidence="1">
    <location>
        <begin position="253"/>
        <end position="275"/>
    </location>
</feature>
<feature type="transmembrane region" description="Helical" evidence="1">
    <location>
        <begin position="119"/>
        <end position="143"/>
    </location>
</feature>
<sequence length="293" mass="33018">MSDIEFQGWTPDPSDARGTASLIWSCMATIFLTTWAAHHPMVSQTGFKHRLARFIRSIMLPEYQAFHAIDFLTGALKLRNIIRTRPGWKDWTLCQAFHVVIGGWKLEETKYQRRRPRKLMAWMAFAAGMFQTSPWTFVDLVVVSKILRSDAPSPDDTRNRTGFGRLAKALTVFQVLWFLANITWRLATKRHISLLKVLTAAYVVCGLSVYVALFCCPQVVREPSIVAASGTLGTTSSPGTLPSTFELGGRLSYLLWALMGSVCVGVYLAAWTYPFNSDVAWWLWRGSVRPCCP</sequence>
<keyword evidence="1" id="KW-1133">Transmembrane helix</keyword>
<reference evidence="2" key="3">
    <citation type="submission" date="2011-03" db="EMBL/GenBank/DDBJ databases">
        <title>Annotation of Magnaporthe poae ATCC 64411.</title>
        <authorList>
            <person name="Ma L.-J."/>
            <person name="Dead R."/>
            <person name="Young S.K."/>
            <person name="Zeng Q."/>
            <person name="Gargeya S."/>
            <person name="Fitzgerald M."/>
            <person name="Haas B."/>
            <person name="Abouelleil A."/>
            <person name="Alvarado L."/>
            <person name="Arachchi H.M."/>
            <person name="Berlin A."/>
            <person name="Brown A."/>
            <person name="Chapman S.B."/>
            <person name="Chen Z."/>
            <person name="Dunbar C."/>
            <person name="Freedman E."/>
            <person name="Gearin G."/>
            <person name="Gellesch M."/>
            <person name="Goldberg J."/>
            <person name="Griggs A."/>
            <person name="Gujja S."/>
            <person name="Heiman D."/>
            <person name="Howarth C."/>
            <person name="Larson L."/>
            <person name="Lui A."/>
            <person name="MacDonald P.J.P."/>
            <person name="Mehta T."/>
            <person name="Montmayeur A."/>
            <person name="Murphy C."/>
            <person name="Neiman D."/>
            <person name="Pearson M."/>
            <person name="Priest M."/>
            <person name="Roberts A."/>
            <person name="Saif S."/>
            <person name="Shea T."/>
            <person name="Shenoy N."/>
            <person name="Sisk P."/>
            <person name="Stolte C."/>
            <person name="Sykes S."/>
            <person name="Yandava C."/>
            <person name="Wortman J."/>
            <person name="Nusbaum C."/>
            <person name="Birren B."/>
        </authorList>
    </citation>
    <scope>NUCLEOTIDE SEQUENCE</scope>
    <source>
        <strain evidence="2">ATCC 64411</strain>
    </source>
</reference>
<reference evidence="2" key="2">
    <citation type="submission" date="2010-05" db="EMBL/GenBank/DDBJ databases">
        <title>The Genome Sequence of Magnaporthe poae strain ATCC 64411.</title>
        <authorList>
            <consortium name="The Broad Institute Genome Sequencing Platform"/>
            <consortium name="Broad Institute Genome Sequencing Center for Infectious Disease"/>
            <person name="Ma L.-J."/>
            <person name="Dead R."/>
            <person name="Young S."/>
            <person name="Zeng Q."/>
            <person name="Koehrsen M."/>
            <person name="Alvarado L."/>
            <person name="Berlin A."/>
            <person name="Chapman S.B."/>
            <person name="Chen Z."/>
            <person name="Freedman E."/>
            <person name="Gellesch M."/>
            <person name="Goldberg J."/>
            <person name="Griggs A."/>
            <person name="Gujja S."/>
            <person name="Heilman E.R."/>
            <person name="Heiman D."/>
            <person name="Hepburn T."/>
            <person name="Howarth C."/>
            <person name="Jen D."/>
            <person name="Larson L."/>
            <person name="Mehta T."/>
            <person name="Neiman D."/>
            <person name="Pearson M."/>
            <person name="Roberts A."/>
            <person name="Saif S."/>
            <person name="Shea T."/>
            <person name="Shenoy N."/>
            <person name="Sisk P."/>
            <person name="Stolte C."/>
            <person name="Sykes S."/>
            <person name="Walk T."/>
            <person name="White J."/>
            <person name="Yandava C."/>
            <person name="Haas B."/>
            <person name="Nusbaum C."/>
            <person name="Birren B."/>
        </authorList>
    </citation>
    <scope>NUCLEOTIDE SEQUENCE</scope>
    <source>
        <strain evidence="2">ATCC 64411</strain>
    </source>
</reference>
<dbReference type="EMBL" id="ADBL01000294">
    <property type="status" value="NOT_ANNOTATED_CDS"/>
    <property type="molecule type" value="Genomic_DNA"/>
</dbReference>
<feature type="transmembrane region" description="Helical" evidence="1">
    <location>
        <begin position="194"/>
        <end position="213"/>
    </location>
</feature>
<reference evidence="3" key="5">
    <citation type="submission" date="2015-06" db="UniProtKB">
        <authorList>
            <consortium name="EnsemblFungi"/>
        </authorList>
    </citation>
    <scope>IDENTIFICATION</scope>
    <source>
        <strain evidence="3">ATCC 64411</strain>
    </source>
</reference>
<accession>A0A0C4DN78</accession>
<evidence type="ECO:0000256" key="1">
    <source>
        <dbReference type="SAM" id="Phobius"/>
    </source>
</evidence>
<evidence type="ECO:0000313" key="4">
    <source>
        <dbReference type="Proteomes" id="UP000011715"/>
    </source>
</evidence>
<dbReference type="EnsemblFungi" id="MAPG_01257T0">
    <property type="protein sequence ID" value="MAPG_01257T0"/>
    <property type="gene ID" value="MAPG_01257"/>
</dbReference>
<evidence type="ECO:0000313" key="2">
    <source>
        <dbReference type="EMBL" id="KLU82181.1"/>
    </source>
</evidence>
<keyword evidence="1" id="KW-0472">Membrane</keyword>
<dbReference type="Proteomes" id="UP000011715">
    <property type="component" value="Unassembled WGS sequence"/>
</dbReference>
<feature type="transmembrane region" description="Helical" evidence="1">
    <location>
        <begin position="20"/>
        <end position="38"/>
    </location>
</feature>
<evidence type="ECO:0000313" key="3">
    <source>
        <dbReference type="EnsemblFungi" id="MAPG_01257T0"/>
    </source>
</evidence>
<reference evidence="3" key="4">
    <citation type="journal article" date="2015" name="G3 (Bethesda)">
        <title>Genome sequences of three phytopathogenic species of the Magnaporthaceae family of fungi.</title>
        <authorList>
            <person name="Okagaki L.H."/>
            <person name="Nunes C.C."/>
            <person name="Sailsbery J."/>
            <person name="Clay B."/>
            <person name="Brown D."/>
            <person name="John T."/>
            <person name="Oh Y."/>
            <person name="Young N."/>
            <person name="Fitzgerald M."/>
            <person name="Haas B.J."/>
            <person name="Zeng Q."/>
            <person name="Young S."/>
            <person name="Adiconis X."/>
            <person name="Fan L."/>
            <person name="Levin J.Z."/>
            <person name="Mitchell T.K."/>
            <person name="Okubara P.A."/>
            <person name="Farman M.L."/>
            <person name="Kohn L.M."/>
            <person name="Birren B."/>
            <person name="Ma L.-J."/>
            <person name="Dean R.A."/>
        </authorList>
    </citation>
    <scope>NUCLEOTIDE SEQUENCE</scope>
    <source>
        <strain evidence="3">ATCC 64411 / 73-15</strain>
    </source>
</reference>
<feature type="transmembrane region" description="Helical" evidence="1">
    <location>
        <begin position="163"/>
        <end position="182"/>
    </location>
</feature>
<protein>
    <submittedName>
        <fullName evidence="2 3">Uncharacterized protein</fullName>
    </submittedName>
</protein>
<organism evidence="3 4">
    <name type="scientific">Magnaporthiopsis poae (strain ATCC 64411 / 73-15)</name>
    <name type="common">Kentucky bluegrass fungus</name>
    <name type="synonym">Magnaporthe poae</name>
    <dbReference type="NCBI Taxonomy" id="644358"/>
    <lineage>
        <taxon>Eukaryota</taxon>
        <taxon>Fungi</taxon>
        <taxon>Dikarya</taxon>
        <taxon>Ascomycota</taxon>
        <taxon>Pezizomycotina</taxon>
        <taxon>Sordariomycetes</taxon>
        <taxon>Sordariomycetidae</taxon>
        <taxon>Magnaporthales</taxon>
        <taxon>Magnaporthaceae</taxon>
        <taxon>Magnaporthiopsis</taxon>
    </lineage>
</organism>
<dbReference type="VEuPathDB" id="FungiDB:MAPG_01257"/>
<keyword evidence="4" id="KW-1185">Reference proteome</keyword>
<proteinExistence type="predicted"/>
<dbReference type="PANTHER" id="PTHR35043">
    <property type="entry name" value="TRANSCRIPTION FACTOR DOMAIN-CONTAINING PROTEIN"/>
    <property type="match status" value="1"/>
</dbReference>
<name>A0A0C4DN78_MAGP6</name>
<dbReference type="PANTHER" id="PTHR35043:SF7">
    <property type="entry name" value="TRANSCRIPTION FACTOR DOMAIN-CONTAINING PROTEIN"/>
    <property type="match status" value="1"/>
</dbReference>
<gene>
    <name evidence="2" type="ORF">MAPG_01257</name>
</gene>